<keyword evidence="4" id="KW-0067">ATP-binding</keyword>
<dbReference type="Proteomes" id="UP000245609">
    <property type="component" value="Unassembled WGS sequence"/>
</dbReference>
<evidence type="ECO:0000313" key="8">
    <source>
        <dbReference type="Proteomes" id="UP000245609"/>
    </source>
</evidence>
<name>A0A2T9ZCQ3_9FUNG</name>
<dbReference type="InterPro" id="IPR020845">
    <property type="entry name" value="AMP-binding_CS"/>
</dbReference>
<keyword evidence="8" id="KW-1185">Reference proteome</keyword>
<dbReference type="PANTHER" id="PTHR43272">
    <property type="entry name" value="LONG-CHAIN-FATTY-ACID--COA LIGASE"/>
    <property type="match status" value="1"/>
</dbReference>
<gene>
    <name evidence="7" type="ORF">BB560_003208</name>
</gene>
<comment type="caution">
    <text evidence="7">The sequence shown here is derived from an EMBL/GenBank/DDBJ whole genome shotgun (WGS) entry which is preliminary data.</text>
</comment>
<dbReference type="STRING" id="133381.A0A2T9ZCQ3"/>
<protein>
    <recommendedName>
        <fullName evidence="6">AMP-dependent synthetase/ligase domain-containing protein</fullName>
    </recommendedName>
</protein>
<keyword evidence="2" id="KW-0436">Ligase</keyword>
<dbReference type="PANTHER" id="PTHR43272:SF83">
    <property type="entry name" value="ACYL-COA SYNTHETASE LONG-CHAIN, ISOFORM J"/>
    <property type="match status" value="1"/>
</dbReference>
<evidence type="ECO:0000313" key="7">
    <source>
        <dbReference type="EMBL" id="PVV02342.1"/>
    </source>
</evidence>
<accession>A0A2T9ZCQ3</accession>
<dbReference type="GO" id="GO:0005886">
    <property type="term" value="C:plasma membrane"/>
    <property type="evidence" value="ECO:0007669"/>
    <property type="project" value="TreeGrafter"/>
</dbReference>
<dbReference type="EMBL" id="MBFS01000500">
    <property type="protein sequence ID" value="PVV02342.1"/>
    <property type="molecule type" value="Genomic_DNA"/>
</dbReference>
<dbReference type="GO" id="GO:0005524">
    <property type="term" value="F:ATP binding"/>
    <property type="evidence" value="ECO:0007669"/>
    <property type="project" value="UniProtKB-KW"/>
</dbReference>
<dbReference type="InterPro" id="IPR000873">
    <property type="entry name" value="AMP-dep_synth/lig_dom"/>
</dbReference>
<dbReference type="GO" id="GO:0005811">
    <property type="term" value="C:lipid droplet"/>
    <property type="evidence" value="ECO:0007669"/>
    <property type="project" value="TreeGrafter"/>
</dbReference>
<dbReference type="Pfam" id="PF00501">
    <property type="entry name" value="AMP-binding"/>
    <property type="match status" value="1"/>
</dbReference>
<reference evidence="7 8" key="1">
    <citation type="journal article" date="2018" name="MBio">
        <title>Comparative Genomics Reveals the Core Gene Toolbox for the Fungus-Insect Symbiosis.</title>
        <authorList>
            <person name="Wang Y."/>
            <person name="Stata M."/>
            <person name="Wang W."/>
            <person name="Stajich J.E."/>
            <person name="White M.M."/>
            <person name="Moncalvo J.M."/>
        </authorList>
    </citation>
    <scope>NUCLEOTIDE SEQUENCE [LARGE SCALE GENOMIC DNA]</scope>
    <source>
        <strain evidence="7 8">SC-DP-2</strain>
    </source>
</reference>
<evidence type="ECO:0000256" key="4">
    <source>
        <dbReference type="ARBA" id="ARBA00022840"/>
    </source>
</evidence>
<evidence type="ECO:0000256" key="2">
    <source>
        <dbReference type="ARBA" id="ARBA00022598"/>
    </source>
</evidence>
<evidence type="ECO:0000256" key="3">
    <source>
        <dbReference type="ARBA" id="ARBA00022741"/>
    </source>
</evidence>
<dbReference type="InterPro" id="IPR042099">
    <property type="entry name" value="ANL_N_sf"/>
</dbReference>
<evidence type="ECO:0000256" key="1">
    <source>
        <dbReference type="ARBA" id="ARBA00006432"/>
    </source>
</evidence>
<sequence>MYTPDPPNFKVDSWTTVYQTSDSGEQIRRNYKVKDELVDRELYNGGNTTLYEVFKKACFKWPDRSTLGRRTLIGIEIENKKIPLPKKKTSQDNGKSSKDAPEQFIVKNWKYSKLSEYKFSTYKSIWEETGDLGRGLASEHLGLARGDTVQIFAPTSAEWLKLAFGCIRQSIRTSTAYDTLGLEALIFSFKEVEAKVLFTRADMLPTAAKVAAKCENMEAIIFYGDGEYDQFDPAVTESVKKAKESIQASGKKLFTYEEVVEFGKKAKLDSPDMENEGDHPPTPDDTALVMYTSGTTGTPKGVVIKHKNICSLIGGMQLSLIGLFDENDMIIAYLPLAHILEFVVELIFFSWGVPLGYGTPRTLTTSMVRNCLGDLEALNPTLMVGVPQVWNGIIRELLNQVKSKGAIVSAMFNAAIKFKWARLQRSSTTSSWTHENILFSKPRKLVGGRLRLVLSGGASIAPETQKLISCILCPMIQGYGLTETCGVIGVQCFRSYSLEKIGPIIGSVECKLHSVPEAGYLTENNQGEIWVRGPSISSGYLKAPEGDESFTEDGWFRTGDVGEWAEDGQLKVIDRIKNLVKMANGEYIALEQLESLYVTSPYVSNLCLHVKSDQNQPIAIVCLNDKLVPRLASQCGLDKGIDMLHLAHEKKAIEAVHNSLLEIAKNNKFLKAQTVMTVLIDENEWTPQNGMLTAASKIQRRSLYNALKGKIDEVYASL</sequence>
<dbReference type="SUPFAM" id="SSF56801">
    <property type="entry name" value="Acetyl-CoA synthetase-like"/>
    <property type="match status" value="1"/>
</dbReference>
<dbReference type="GO" id="GO:0035336">
    <property type="term" value="P:long-chain fatty-acyl-CoA metabolic process"/>
    <property type="evidence" value="ECO:0007669"/>
    <property type="project" value="TreeGrafter"/>
</dbReference>
<keyword evidence="3" id="KW-0547">Nucleotide-binding</keyword>
<dbReference type="Gene3D" id="3.40.50.12780">
    <property type="entry name" value="N-terminal domain of ligase-like"/>
    <property type="match status" value="1"/>
</dbReference>
<evidence type="ECO:0000259" key="6">
    <source>
        <dbReference type="Pfam" id="PF00501"/>
    </source>
</evidence>
<feature type="domain" description="AMP-dependent synthetase/ligase" evidence="6">
    <location>
        <begin position="115"/>
        <end position="541"/>
    </location>
</feature>
<proteinExistence type="inferred from homology"/>
<dbReference type="GO" id="GO:0004467">
    <property type="term" value="F:long-chain fatty acid-CoA ligase activity"/>
    <property type="evidence" value="ECO:0007669"/>
    <property type="project" value="UniProtKB-EC"/>
</dbReference>
<dbReference type="GO" id="GO:0005783">
    <property type="term" value="C:endoplasmic reticulum"/>
    <property type="evidence" value="ECO:0007669"/>
    <property type="project" value="TreeGrafter"/>
</dbReference>
<comment type="similarity">
    <text evidence="1">Belongs to the ATP-dependent AMP-binding enzyme family.</text>
</comment>
<organism evidence="7 8">
    <name type="scientific">Smittium megazygosporum</name>
    <dbReference type="NCBI Taxonomy" id="133381"/>
    <lineage>
        <taxon>Eukaryota</taxon>
        <taxon>Fungi</taxon>
        <taxon>Fungi incertae sedis</taxon>
        <taxon>Zoopagomycota</taxon>
        <taxon>Kickxellomycotina</taxon>
        <taxon>Harpellomycetes</taxon>
        <taxon>Harpellales</taxon>
        <taxon>Legeriomycetaceae</taxon>
        <taxon>Smittium</taxon>
    </lineage>
</organism>
<dbReference type="OrthoDB" id="1700726at2759"/>
<dbReference type="PROSITE" id="PS00455">
    <property type="entry name" value="AMP_BINDING"/>
    <property type="match status" value="1"/>
</dbReference>
<dbReference type="AlphaFoldDB" id="A0A2T9ZCQ3"/>
<comment type="catalytic activity">
    <reaction evidence="5">
        <text>a long-chain fatty acid + ATP + CoA = a long-chain fatty acyl-CoA + AMP + diphosphate</text>
        <dbReference type="Rhea" id="RHEA:15421"/>
        <dbReference type="ChEBI" id="CHEBI:30616"/>
        <dbReference type="ChEBI" id="CHEBI:33019"/>
        <dbReference type="ChEBI" id="CHEBI:57287"/>
        <dbReference type="ChEBI" id="CHEBI:57560"/>
        <dbReference type="ChEBI" id="CHEBI:83139"/>
        <dbReference type="ChEBI" id="CHEBI:456215"/>
        <dbReference type="EC" id="6.2.1.3"/>
    </reaction>
</comment>
<evidence type="ECO:0000256" key="5">
    <source>
        <dbReference type="ARBA" id="ARBA00036813"/>
    </source>
</evidence>